<dbReference type="EMBL" id="CP076683">
    <property type="protein sequence ID" value="QWV16730.1"/>
    <property type="molecule type" value="Genomic_DNA"/>
</dbReference>
<dbReference type="RefSeq" id="WP_156155715.1">
    <property type="nucleotide sequence ID" value="NZ_CP076683.1"/>
</dbReference>
<evidence type="ECO:0000313" key="2">
    <source>
        <dbReference type="Proteomes" id="UP000683436"/>
    </source>
</evidence>
<sequence>MNGPFVRAGQGGNAPLTSTANYRLNQLQGEAERLVASALSAQHQLNTPLVIWNLQVL</sequence>
<accession>A0ABX8ISU7</accession>
<reference evidence="1 2" key="1">
    <citation type="submission" date="2021-06" db="EMBL/GenBank/DDBJ databases">
        <title>Microbial metabolic specificity influences pelagic lipid remineralization.</title>
        <authorList>
            <person name="Behrendt L."/>
            <person name="Hunter J.E."/>
            <person name="Alcolombri U."/>
            <person name="Smriga S."/>
            <person name="Mincer T."/>
            <person name="Lowenstein D.P."/>
            <person name="Peaudecerf F.J."/>
            <person name="Fernandez V.I."/>
            <person name="Fredricks H."/>
            <person name="Almblad H."/>
            <person name="Harrison J.J."/>
            <person name="Stocker R."/>
            <person name="Van Mooy B.A.S."/>
        </authorList>
    </citation>
    <scope>NUCLEOTIDE SEQUENCE [LARGE SCALE GENOMIC DNA]</scope>
    <source>
        <strain evidence="1 2">A252</strain>
    </source>
</reference>
<organism evidence="1 2">
    <name type="scientific">Stutzerimonas zhaodongensis</name>
    <dbReference type="NCBI Taxonomy" id="1176257"/>
    <lineage>
        <taxon>Bacteria</taxon>
        <taxon>Pseudomonadati</taxon>
        <taxon>Pseudomonadota</taxon>
        <taxon>Gammaproteobacteria</taxon>
        <taxon>Pseudomonadales</taxon>
        <taxon>Pseudomonadaceae</taxon>
        <taxon>Stutzerimonas</taxon>
    </lineage>
</organism>
<protein>
    <submittedName>
        <fullName evidence="1">Uncharacterized protein</fullName>
    </submittedName>
</protein>
<dbReference type="Proteomes" id="UP000683436">
    <property type="component" value="Chromosome"/>
</dbReference>
<keyword evidence="2" id="KW-1185">Reference proteome</keyword>
<name>A0ABX8ISU7_9GAMM</name>
<evidence type="ECO:0000313" key="1">
    <source>
        <dbReference type="EMBL" id="QWV16730.1"/>
    </source>
</evidence>
<proteinExistence type="predicted"/>
<gene>
    <name evidence="1" type="ORF">KQ248_20085</name>
</gene>